<sequence>MDNNILRVPVRIYSRILSLVFCLWAPIISSAQTIAYPYIAQLSCTIGGGSIPIQSCFYDADGGTQLELQTSESYKMLQHMQILQAGKIYPNGMLQINLSEKFRLAVQNASPNALLNVKILDSTTGKILFEKSAGRYGVIPVQN</sequence>
<evidence type="ECO:0008006" key="3">
    <source>
        <dbReference type="Google" id="ProtNLM"/>
    </source>
</evidence>
<organism evidence="1 2">
    <name type="scientific">Herbaspirillum chlorophenolicum</name>
    <dbReference type="NCBI Taxonomy" id="211589"/>
    <lineage>
        <taxon>Bacteria</taxon>
        <taxon>Pseudomonadati</taxon>
        <taxon>Pseudomonadota</taxon>
        <taxon>Betaproteobacteria</taxon>
        <taxon>Burkholderiales</taxon>
        <taxon>Oxalobacteraceae</taxon>
        <taxon>Herbaspirillum</taxon>
    </lineage>
</organism>
<evidence type="ECO:0000313" key="1">
    <source>
        <dbReference type="EMBL" id="MFJ3048531.1"/>
    </source>
</evidence>
<dbReference type="RefSeq" id="WP_402703616.1">
    <property type="nucleotide sequence ID" value="NZ_JBIUZV010000023.1"/>
</dbReference>
<gene>
    <name evidence="1" type="ORF">ACIPEN_22075</name>
</gene>
<dbReference type="EMBL" id="JBIUZV010000023">
    <property type="protein sequence ID" value="MFJ3048531.1"/>
    <property type="molecule type" value="Genomic_DNA"/>
</dbReference>
<comment type="caution">
    <text evidence="1">The sequence shown here is derived from an EMBL/GenBank/DDBJ whole genome shotgun (WGS) entry which is preliminary data.</text>
</comment>
<protein>
    <recommendedName>
        <fullName evidence="3">Curli assembly protein CsgC</fullName>
    </recommendedName>
</protein>
<proteinExistence type="predicted"/>
<dbReference type="Proteomes" id="UP001617427">
    <property type="component" value="Unassembled WGS sequence"/>
</dbReference>
<accession>A0ABW8F5H0</accession>
<evidence type="ECO:0000313" key="2">
    <source>
        <dbReference type="Proteomes" id="UP001617427"/>
    </source>
</evidence>
<keyword evidence="2" id="KW-1185">Reference proteome</keyword>
<reference evidence="1 2" key="1">
    <citation type="submission" date="2024-10" db="EMBL/GenBank/DDBJ databases">
        <title>The Natural Products Discovery Center: Release of the First 8490 Sequenced Strains for Exploring Actinobacteria Biosynthetic Diversity.</title>
        <authorList>
            <person name="Kalkreuter E."/>
            <person name="Kautsar S.A."/>
            <person name="Yang D."/>
            <person name="Bader C.D."/>
            <person name="Teijaro C.N."/>
            <person name="Fluegel L."/>
            <person name="Davis C.M."/>
            <person name="Simpson J.R."/>
            <person name="Lauterbach L."/>
            <person name="Steele A.D."/>
            <person name="Gui C."/>
            <person name="Meng S."/>
            <person name="Li G."/>
            <person name="Viehrig K."/>
            <person name="Ye F."/>
            <person name="Su P."/>
            <person name="Kiefer A.F."/>
            <person name="Nichols A."/>
            <person name="Cepeda A.J."/>
            <person name="Yan W."/>
            <person name="Fan B."/>
            <person name="Jiang Y."/>
            <person name="Adhikari A."/>
            <person name="Zheng C.-J."/>
            <person name="Schuster L."/>
            <person name="Cowan T.M."/>
            <person name="Smanski M.J."/>
            <person name="Chevrette M.G."/>
            <person name="De Carvalho L.P.S."/>
            <person name="Shen B."/>
        </authorList>
    </citation>
    <scope>NUCLEOTIDE SEQUENCE [LARGE SCALE GENOMIC DNA]</scope>
    <source>
        <strain evidence="1 2">NPDC087045</strain>
    </source>
</reference>
<name>A0ABW8F5H0_9BURK</name>